<proteinExistence type="predicted"/>
<keyword evidence="2" id="KW-1185">Reference proteome</keyword>
<evidence type="ECO:0000313" key="2">
    <source>
        <dbReference type="Proteomes" id="UP000034228"/>
    </source>
</evidence>
<comment type="caution">
    <text evidence="1">The sequence shown here is derived from an EMBL/GenBank/DDBJ whole genome shotgun (WGS) entry which is preliminary data.</text>
</comment>
<reference evidence="1 2" key="1">
    <citation type="submission" date="2015-03" db="EMBL/GenBank/DDBJ databases">
        <title>Draft genome sequences of two protease-producing strains of Arsukibacterium isolated from two cold and alkaline environments.</title>
        <authorList>
            <person name="Lylloff J.E."/>
            <person name="Skov L.B."/>
            <person name="Jepsen M."/>
            <person name="Hallin P.F."/>
            <person name="Sorensen S.J."/>
            <person name="Stougaard P."/>
            <person name="Glaring M.A."/>
        </authorList>
    </citation>
    <scope>NUCLEOTIDE SEQUENCE [LARGE SCALE GENOMIC DNA]</scope>
    <source>
        <strain evidence="1 2">GCM72</strain>
    </source>
</reference>
<name>A0A0M2V8W0_9GAMM</name>
<protein>
    <submittedName>
        <fullName evidence="1">Uncharacterized protein</fullName>
    </submittedName>
</protein>
<sequence length="138" mass="15842">MNHLKKINANTVGVIPAYVKGMKNHGLCYFLWETANAVGAQCSKCNAIVWQNPRENSILNEPKPAHVPESGANYTAYYKQKITRYLNSQPNCPECGSDHFDLFVNNVNFPRFEDGTEFDESQEAELEERNNELIWWLD</sequence>
<gene>
    <name evidence="1" type="ORF">WG68_01095</name>
</gene>
<dbReference type="AlphaFoldDB" id="A0A0M2V8W0"/>
<dbReference type="RefSeq" id="WP_046555800.1">
    <property type="nucleotide sequence ID" value="NZ_LAHO01000001.1"/>
</dbReference>
<dbReference type="STRING" id="336831.WG68_01095"/>
<evidence type="ECO:0000313" key="1">
    <source>
        <dbReference type="EMBL" id="KKO47272.1"/>
    </source>
</evidence>
<dbReference type="OrthoDB" id="6708024at2"/>
<dbReference type="EMBL" id="LAHO01000001">
    <property type="protein sequence ID" value="KKO47272.1"/>
    <property type="molecule type" value="Genomic_DNA"/>
</dbReference>
<accession>A0A0M2V8W0</accession>
<organism evidence="1 2">
    <name type="scientific">Arsukibacterium ikkense</name>
    <dbReference type="NCBI Taxonomy" id="336831"/>
    <lineage>
        <taxon>Bacteria</taxon>
        <taxon>Pseudomonadati</taxon>
        <taxon>Pseudomonadota</taxon>
        <taxon>Gammaproteobacteria</taxon>
        <taxon>Chromatiales</taxon>
        <taxon>Chromatiaceae</taxon>
        <taxon>Arsukibacterium</taxon>
    </lineage>
</organism>
<dbReference type="Proteomes" id="UP000034228">
    <property type="component" value="Unassembled WGS sequence"/>
</dbReference>